<name>A0A2P2C5J7_9ZZZZ</name>
<dbReference type="EMBL" id="CZKB01000004">
    <property type="protein sequence ID" value="CUR57288.1"/>
    <property type="molecule type" value="Genomic_DNA"/>
</dbReference>
<proteinExistence type="predicted"/>
<dbReference type="AlphaFoldDB" id="A0A2P2C5J7"/>
<reference evidence="1" key="1">
    <citation type="submission" date="2015-08" db="EMBL/GenBank/DDBJ databases">
        <authorList>
            <person name="Babu N.S."/>
            <person name="Beckwith C.J."/>
            <person name="Beseler K.G."/>
            <person name="Brison A."/>
            <person name="Carone J.V."/>
            <person name="Caskin T.P."/>
            <person name="Diamond M."/>
            <person name="Durham M.E."/>
            <person name="Foxe J.M."/>
            <person name="Go M."/>
            <person name="Henderson B.A."/>
            <person name="Jones I.B."/>
            <person name="McGettigan J.A."/>
            <person name="Micheletti S.J."/>
            <person name="Nasrallah M.E."/>
            <person name="Ortiz D."/>
            <person name="Piller C.R."/>
            <person name="Privatt S.R."/>
            <person name="Schneider S.L."/>
            <person name="Sharp S."/>
            <person name="Smith T.C."/>
            <person name="Stanton J.D."/>
            <person name="Ullery H.E."/>
            <person name="Wilson R.J."/>
            <person name="Serrano M.G."/>
            <person name="Buck G."/>
            <person name="Lee V."/>
            <person name="Wang Y."/>
            <person name="Carvalho R."/>
            <person name="Voegtly L."/>
            <person name="Shi R."/>
            <person name="Duckworth R."/>
            <person name="Johnson A."/>
            <person name="Loviza R."/>
            <person name="Walstead R."/>
            <person name="Shah Z."/>
            <person name="Kiflezghi M."/>
            <person name="Wade K."/>
            <person name="Ball S.L."/>
            <person name="Bradley K.W."/>
            <person name="Asai D.J."/>
            <person name="Bowman C.A."/>
            <person name="Russell D.A."/>
            <person name="Pope W.H."/>
            <person name="Jacobs-Sera D."/>
            <person name="Hendrix R.W."/>
            <person name="Hatfull G.F."/>
        </authorList>
    </citation>
    <scope>NUCLEOTIDE SEQUENCE</scope>
</reference>
<protein>
    <submittedName>
        <fullName evidence="1">Uncharacterized protein</fullName>
    </submittedName>
</protein>
<evidence type="ECO:0000313" key="1">
    <source>
        <dbReference type="EMBL" id="CUR57288.1"/>
    </source>
</evidence>
<organism evidence="1">
    <name type="scientific">metagenome</name>
    <dbReference type="NCBI Taxonomy" id="256318"/>
    <lineage>
        <taxon>unclassified sequences</taxon>
        <taxon>metagenomes</taxon>
    </lineage>
</organism>
<gene>
    <name evidence="1" type="ORF">NOCA1120474</name>
</gene>
<accession>A0A2P2C5J7</accession>
<sequence length="258" mass="29502">MKPTPPTTTRLYETLVRLHDDVRQTQYPYSAKVLKWGIISESEIDDALIKDPDASEQTVWAGHKPADIASRLAGGLTAYVDQEGYRTLWMQAGLAEGSWKTYIDTYCSLKARAEPFQDDAYFRNAEMANFLSLTKILNEEVFSSRAMTGNTNLKVSLKSKWWKECHRVFADSVEEEVYRTMRLSERPRGAACHTPEWKKPTQAAIRKLAKRWVASPIWDRPQSTDSSKGVDFTSNNEATIKSYLTRNKFTPNYLEGRS</sequence>